<reference evidence="4 5" key="1">
    <citation type="submission" date="2019-06" db="EMBL/GenBank/DDBJ databases">
        <authorList>
            <person name="Li J."/>
        </authorList>
    </citation>
    <scope>NUCLEOTIDE SEQUENCE [LARGE SCALE GENOMIC DNA]</scope>
    <source>
        <strain evidence="4 5">LMG 28165</strain>
    </source>
</reference>
<dbReference type="OrthoDB" id="4120491at2"/>
<dbReference type="Pfam" id="PF02709">
    <property type="entry name" value="Glyco_transf_7C"/>
    <property type="match status" value="1"/>
</dbReference>
<dbReference type="InterPro" id="IPR050834">
    <property type="entry name" value="Glycosyltransf_2"/>
</dbReference>
<dbReference type="EMBL" id="VDHJ01000002">
    <property type="protein sequence ID" value="TNL99870.1"/>
    <property type="molecule type" value="Genomic_DNA"/>
</dbReference>
<comment type="caution">
    <text evidence="4">The sequence shown here is derived from an EMBL/GenBank/DDBJ whole genome shotgun (WGS) entry which is preliminary data.</text>
</comment>
<dbReference type="Proteomes" id="UP000312032">
    <property type="component" value="Unassembled WGS sequence"/>
</dbReference>
<feature type="domain" description="Glycosyltransferase 2-like" evidence="2">
    <location>
        <begin position="83"/>
        <end position="210"/>
    </location>
</feature>
<dbReference type="GO" id="GO:0016740">
    <property type="term" value="F:transferase activity"/>
    <property type="evidence" value="ECO:0007669"/>
    <property type="project" value="UniProtKB-KW"/>
</dbReference>
<dbReference type="PANTHER" id="PTHR43685">
    <property type="entry name" value="GLYCOSYLTRANSFERASE"/>
    <property type="match status" value="1"/>
</dbReference>
<evidence type="ECO:0000256" key="1">
    <source>
        <dbReference type="ARBA" id="ARBA00022679"/>
    </source>
</evidence>
<dbReference type="SUPFAM" id="SSF53448">
    <property type="entry name" value="Nucleotide-diphospho-sugar transferases"/>
    <property type="match status" value="1"/>
</dbReference>
<organism evidence="4 5">
    <name type="scientific">Corynebacterium tapiri</name>
    <dbReference type="NCBI Taxonomy" id="1448266"/>
    <lineage>
        <taxon>Bacteria</taxon>
        <taxon>Bacillati</taxon>
        <taxon>Actinomycetota</taxon>
        <taxon>Actinomycetes</taxon>
        <taxon>Mycobacteriales</taxon>
        <taxon>Corynebacteriaceae</taxon>
        <taxon>Corynebacterium</taxon>
    </lineage>
</organism>
<sequence>MADSAYAQELAQLCPGQVKPVTDWEQALRSHDAEATDLIPADERWQHSWWDVARLWQDLWCQAFKPWFTGQLRPSPTPAQAVSVIIPHYNDETSLQRVVDAIDASRGIDAVEIIVADDGSRALPKVKSSRWPVKVVSQADFGFRAAAARNLGASHARFPILAFVDGDTIPEPDYLARAASWVSADERAVVVGTRLQDGVEPDWLHEAWQRTHDLEWADSSAWRFILSSVLTISRRFFDLLGGFDASLIGYGGEDWELAFRAYNAGGVFVHDPQARAAHLEPDFGERTAHDETERLRLKNAETSALARRITHPLARPDGVIFSRQDIGVWLPPHTPEAVISAWLAAGDVRVTHPVPELLTEDPRVGPGPTRITIEVDQPIGPPQDLAGVVSRVEALGGRGMLYDAHQAYASPIGRVTLRRNDQAHPAKIGVRWAEVTAPAQLERWCAGW</sequence>
<evidence type="ECO:0000259" key="3">
    <source>
        <dbReference type="Pfam" id="PF02709"/>
    </source>
</evidence>
<dbReference type="InterPro" id="IPR027791">
    <property type="entry name" value="Galactosyl_T_C"/>
</dbReference>
<keyword evidence="1 4" id="KW-0808">Transferase</keyword>
<dbReference type="InterPro" id="IPR001173">
    <property type="entry name" value="Glyco_trans_2-like"/>
</dbReference>
<accession>A0A5C4U647</accession>
<dbReference type="Gene3D" id="3.90.550.10">
    <property type="entry name" value="Spore Coat Polysaccharide Biosynthesis Protein SpsA, Chain A"/>
    <property type="match status" value="1"/>
</dbReference>
<dbReference type="InterPro" id="IPR029044">
    <property type="entry name" value="Nucleotide-diphossugar_trans"/>
</dbReference>
<feature type="domain" description="Galactosyltransferase C-terminal" evidence="3">
    <location>
        <begin position="225"/>
        <end position="266"/>
    </location>
</feature>
<keyword evidence="5" id="KW-1185">Reference proteome</keyword>
<dbReference type="AlphaFoldDB" id="A0A5C4U647"/>
<gene>
    <name evidence="4" type="ORF">FHE74_01635</name>
</gene>
<evidence type="ECO:0000313" key="5">
    <source>
        <dbReference type="Proteomes" id="UP000312032"/>
    </source>
</evidence>
<proteinExistence type="predicted"/>
<evidence type="ECO:0000313" key="4">
    <source>
        <dbReference type="EMBL" id="TNL99870.1"/>
    </source>
</evidence>
<protein>
    <submittedName>
        <fullName evidence="4">Glycosyltransferase</fullName>
    </submittedName>
</protein>
<evidence type="ECO:0000259" key="2">
    <source>
        <dbReference type="Pfam" id="PF00535"/>
    </source>
</evidence>
<name>A0A5C4U647_9CORY</name>
<dbReference type="PANTHER" id="PTHR43685:SF3">
    <property type="entry name" value="SLR2126 PROTEIN"/>
    <property type="match status" value="1"/>
</dbReference>
<dbReference type="Pfam" id="PF00535">
    <property type="entry name" value="Glycos_transf_2"/>
    <property type="match status" value="1"/>
</dbReference>